<protein>
    <recommendedName>
        <fullName evidence="6">Peptidase</fullName>
    </recommendedName>
</protein>
<comment type="caution">
    <text evidence="2">The sequence shown here is derived from an EMBL/GenBank/DDBJ whole genome shotgun (WGS) entry which is preliminary data.</text>
</comment>
<evidence type="ECO:0008006" key="6">
    <source>
        <dbReference type="Google" id="ProtNLM"/>
    </source>
</evidence>
<evidence type="ECO:0000313" key="2">
    <source>
        <dbReference type="EMBL" id="MDP9904402.1"/>
    </source>
</evidence>
<dbReference type="AlphaFoldDB" id="A0AAW8D828"/>
<dbReference type="EMBL" id="JAUSRG010000002">
    <property type="protein sequence ID" value="MDP9904402.1"/>
    <property type="molecule type" value="Genomic_DNA"/>
</dbReference>
<evidence type="ECO:0000313" key="5">
    <source>
        <dbReference type="Proteomes" id="UP001242995"/>
    </source>
</evidence>
<feature type="transmembrane region" description="Helical" evidence="1">
    <location>
        <begin position="90"/>
        <end position="110"/>
    </location>
</feature>
<dbReference type="EMBL" id="JAUSTF010000001">
    <property type="protein sequence ID" value="MDQ0178945.1"/>
    <property type="molecule type" value="Genomic_DNA"/>
</dbReference>
<proteinExistence type="predicted"/>
<evidence type="ECO:0000256" key="1">
    <source>
        <dbReference type="SAM" id="Phobius"/>
    </source>
</evidence>
<keyword evidence="1" id="KW-1133">Transmembrane helix</keyword>
<feature type="transmembrane region" description="Helical" evidence="1">
    <location>
        <begin position="134"/>
        <end position="159"/>
    </location>
</feature>
<dbReference type="Proteomes" id="UP001242995">
    <property type="component" value="Unassembled WGS sequence"/>
</dbReference>
<gene>
    <name evidence="2" type="ORF">J2S90_001348</name>
    <name evidence="3" type="ORF">J2S93_000352</name>
</gene>
<dbReference type="RefSeq" id="WP_284989144.1">
    <property type="nucleotide sequence ID" value="NZ_JAUSRG010000002.1"/>
</dbReference>
<name>A0AAW8D828_9MICC</name>
<evidence type="ECO:0000313" key="3">
    <source>
        <dbReference type="EMBL" id="MDQ0178945.1"/>
    </source>
</evidence>
<feature type="transmembrane region" description="Helical" evidence="1">
    <location>
        <begin position="20"/>
        <end position="41"/>
    </location>
</feature>
<keyword evidence="1" id="KW-0472">Membrane</keyword>
<reference evidence="2 4" key="1">
    <citation type="submission" date="2023-07" db="EMBL/GenBank/DDBJ databases">
        <title>Sorghum-associated microbial communities from plants grown in Nebraska, USA.</title>
        <authorList>
            <person name="Schachtman D."/>
        </authorList>
    </citation>
    <scope>NUCLEOTIDE SEQUENCE</scope>
    <source>
        <strain evidence="2">DS1006</strain>
        <strain evidence="3 4">DS1016</strain>
    </source>
</reference>
<feature type="transmembrane region" description="Helical" evidence="1">
    <location>
        <begin position="47"/>
        <end position="69"/>
    </location>
</feature>
<accession>A0AAW8D828</accession>
<keyword evidence="4" id="KW-1185">Reference proteome</keyword>
<sequence length="170" mass="17395">MRLSLGIPSAPGRRGTVWWVRAALGILGLAALGYALFGFLANVPPAQLIGVAAWLAVALLVHDGVLVPLTTLAGGGLSRLTYGLGPVQRGIVRGALLVGALMTLVAAPLIRAQQVLQPTGPGSGANSTVLQGDYVLALGVFWMVLVVAAATAVAAVGLYGRRSKVRKTRP</sequence>
<organism evidence="2 5">
    <name type="scientific">Arthrobacter bambusae</name>
    <dbReference type="NCBI Taxonomy" id="1338426"/>
    <lineage>
        <taxon>Bacteria</taxon>
        <taxon>Bacillati</taxon>
        <taxon>Actinomycetota</taxon>
        <taxon>Actinomycetes</taxon>
        <taxon>Micrococcales</taxon>
        <taxon>Micrococcaceae</taxon>
        <taxon>Arthrobacter</taxon>
    </lineage>
</organism>
<keyword evidence="1" id="KW-0812">Transmembrane</keyword>
<dbReference type="Proteomes" id="UP001230951">
    <property type="component" value="Unassembled WGS sequence"/>
</dbReference>
<evidence type="ECO:0000313" key="4">
    <source>
        <dbReference type="Proteomes" id="UP001230951"/>
    </source>
</evidence>